<dbReference type="Gene3D" id="1.20.90.10">
    <property type="entry name" value="Phospholipase A2 domain"/>
    <property type="match status" value="1"/>
</dbReference>
<dbReference type="PANTHER" id="PTHR34228">
    <property type="entry name" value="PROTEIN CBG09474-RELATED"/>
    <property type="match status" value="1"/>
</dbReference>
<dbReference type="AlphaFoldDB" id="A0AA36GY68"/>
<dbReference type="InterPro" id="IPR036444">
    <property type="entry name" value="PLipase_A2_dom_sf"/>
</dbReference>
<dbReference type="GO" id="GO:0006644">
    <property type="term" value="P:phospholipid metabolic process"/>
    <property type="evidence" value="ECO:0007669"/>
    <property type="project" value="InterPro"/>
</dbReference>
<evidence type="ECO:0000256" key="1">
    <source>
        <dbReference type="SAM" id="SignalP"/>
    </source>
</evidence>
<dbReference type="SUPFAM" id="SSF48619">
    <property type="entry name" value="Phospholipase A2, PLA2"/>
    <property type="match status" value="1"/>
</dbReference>
<accession>A0AA36GY68</accession>
<dbReference type="GO" id="GO:0004623">
    <property type="term" value="F:phospholipase A2 activity"/>
    <property type="evidence" value="ECO:0007669"/>
    <property type="project" value="InterPro"/>
</dbReference>
<keyword evidence="1" id="KW-0732">Signal</keyword>
<dbReference type="EMBL" id="CATQJL010000223">
    <property type="protein sequence ID" value="CAJ0600523.1"/>
    <property type="molecule type" value="Genomic_DNA"/>
</dbReference>
<feature type="chain" id="PRO_5041316703" evidence="1">
    <location>
        <begin position="19"/>
        <end position="187"/>
    </location>
</feature>
<dbReference type="InterPro" id="IPR053322">
    <property type="entry name" value="PLA2-like"/>
</dbReference>
<dbReference type="Proteomes" id="UP001176961">
    <property type="component" value="Unassembled WGS sequence"/>
</dbReference>
<evidence type="ECO:0000313" key="2">
    <source>
        <dbReference type="EMBL" id="CAJ0600523.1"/>
    </source>
</evidence>
<feature type="signal peptide" evidence="1">
    <location>
        <begin position="1"/>
        <end position="18"/>
    </location>
</feature>
<protein>
    <submittedName>
        <fullName evidence="2">Uncharacterized protein</fullName>
    </submittedName>
</protein>
<gene>
    <name evidence="2" type="ORF">CYNAS_LOCUS12506</name>
</gene>
<keyword evidence="3" id="KW-1185">Reference proteome</keyword>
<sequence>MQLLFIVFLLLLTQPTNSADVLDWLGNSIKQAKKIATVVLRGTKDGFKKVGATVSNLTNVVSHFNEGYWRKFLGNGTSAWKCGSYKMWPTKVIAKILAQAMCPDVIDDLNEACKIHDDCYDARKKSRKVCDEEFCQALRSAKEYLTPLQRLRCQSPEIFCRAVMHAAHWIGYKDWNQTKPLQNDTRR</sequence>
<reference evidence="2" key="1">
    <citation type="submission" date="2023-07" db="EMBL/GenBank/DDBJ databases">
        <authorList>
            <consortium name="CYATHOMIX"/>
        </authorList>
    </citation>
    <scope>NUCLEOTIDE SEQUENCE</scope>
    <source>
        <strain evidence="2">N/A</strain>
    </source>
</reference>
<evidence type="ECO:0000313" key="3">
    <source>
        <dbReference type="Proteomes" id="UP001176961"/>
    </source>
</evidence>
<proteinExistence type="predicted"/>
<organism evidence="2 3">
    <name type="scientific">Cylicocyclus nassatus</name>
    <name type="common">Nematode worm</name>
    <dbReference type="NCBI Taxonomy" id="53992"/>
    <lineage>
        <taxon>Eukaryota</taxon>
        <taxon>Metazoa</taxon>
        <taxon>Ecdysozoa</taxon>
        <taxon>Nematoda</taxon>
        <taxon>Chromadorea</taxon>
        <taxon>Rhabditida</taxon>
        <taxon>Rhabditina</taxon>
        <taxon>Rhabditomorpha</taxon>
        <taxon>Strongyloidea</taxon>
        <taxon>Strongylidae</taxon>
        <taxon>Cylicocyclus</taxon>
    </lineage>
</organism>
<name>A0AA36GY68_CYLNA</name>
<dbReference type="GO" id="GO:0050482">
    <property type="term" value="P:arachidonate secretion"/>
    <property type="evidence" value="ECO:0007669"/>
    <property type="project" value="InterPro"/>
</dbReference>
<comment type="caution">
    <text evidence="2">The sequence shown here is derived from an EMBL/GenBank/DDBJ whole genome shotgun (WGS) entry which is preliminary data.</text>
</comment>